<evidence type="ECO:0000256" key="3">
    <source>
        <dbReference type="ARBA" id="ARBA00022741"/>
    </source>
</evidence>
<evidence type="ECO:0000256" key="1">
    <source>
        <dbReference type="ARBA" id="ARBA00009156"/>
    </source>
</evidence>
<dbReference type="eggNOG" id="COG1070">
    <property type="taxonomic scope" value="Bacteria"/>
</dbReference>
<evidence type="ECO:0000256" key="5">
    <source>
        <dbReference type="ARBA" id="ARBA00022840"/>
    </source>
</evidence>
<dbReference type="Proteomes" id="UP000004893">
    <property type="component" value="Unassembled WGS sequence"/>
</dbReference>
<reference evidence="9" key="2">
    <citation type="submission" date="2013-06" db="EMBL/GenBank/DDBJ databases">
        <title>Draft genome sequence of Clostridium hylemonae (DSM 15053).</title>
        <authorList>
            <person name="Sudarsanam P."/>
            <person name="Ley R."/>
            <person name="Guruge J."/>
            <person name="Turnbaugh P.J."/>
            <person name="Mahowald M."/>
            <person name="Liep D."/>
            <person name="Gordon J."/>
        </authorList>
    </citation>
    <scope>NUCLEOTIDE SEQUENCE</scope>
    <source>
        <strain evidence="9">DSM 15053</strain>
    </source>
</reference>
<keyword evidence="3" id="KW-0547">Nucleotide-binding</keyword>
<evidence type="ECO:0000256" key="6">
    <source>
        <dbReference type="ARBA" id="ARBA00023308"/>
    </source>
</evidence>
<sequence>MTGGRTMSRVLAVDIGASSYRVMDGTYDGRRLDMKELARFRHSPVLIQGHYHWDIHKMQNELIRVIREAAEQGDAVRSIGFDTFGTDFGLLGEDGNLLDDPLAYRDDISDGMYEAYFKNCEEALYGSTGATYRTTGTAHVLKGMAEHGFEILKEARHILLLPDLLAYLFTGKMVNEYTIATTSRLLDIHKCRWDVKLIESLGLPAHIFKPLCDSGTVVGGLKSEITEGIPNLKDTQVTAVACHDTASAVATVPGLKDCSFISSGSWSVKGIVCDRAYTTEAACRYKMSNEGQPGKKYRLIRNITGLWLLEECVRQWKQEGYDIRIPELAKAAQKQEDFPSMICTDAPDFEKPSHMPEKIQNYCRRTGQAVPVTPAEIMRTVINGLALEYRRHNEELRCVTGRPVTCMYIVGGGRNNRLLNQCAADASGCTVLCGHPEAASAGNILMQFYALGDIASMEEFSYIAGSDVAEERYEPGQSEKWDGRYKEYVQLVRQ</sequence>
<comment type="caution">
    <text evidence="9">The sequence shown here is derived from an EMBL/GenBank/DDBJ whole genome shotgun (WGS) entry which is preliminary data.</text>
</comment>
<dbReference type="GO" id="GO:0019301">
    <property type="term" value="P:rhamnose catabolic process"/>
    <property type="evidence" value="ECO:0007669"/>
    <property type="project" value="InterPro"/>
</dbReference>
<dbReference type="GO" id="GO:0005524">
    <property type="term" value="F:ATP binding"/>
    <property type="evidence" value="ECO:0007669"/>
    <property type="project" value="UniProtKB-KW"/>
</dbReference>
<dbReference type="AlphaFoldDB" id="C0C0Z2"/>
<proteinExistence type="inferred from homology"/>
<dbReference type="OrthoDB" id="9761504at2"/>
<feature type="domain" description="Carbohydrate kinase FGGY C-terminal" evidence="8">
    <location>
        <begin position="262"/>
        <end position="451"/>
    </location>
</feature>
<dbReference type="HOGENOM" id="CLU_039395_0_1_9"/>
<dbReference type="EMBL" id="ABYI02000022">
    <property type="protein sequence ID" value="EEG73806.1"/>
    <property type="molecule type" value="Genomic_DNA"/>
</dbReference>
<evidence type="ECO:0000256" key="4">
    <source>
        <dbReference type="ARBA" id="ARBA00022777"/>
    </source>
</evidence>
<organism evidence="9 10">
    <name type="scientific">[Clostridium] hylemonae DSM 15053</name>
    <dbReference type="NCBI Taxonomy" id="553973"/>
    <lineage>
        <taxon>Bacteria</taxon>
        <taxon>Bacillati</taxon>
        <taxon>Bacillota</taxon>
        <taxon>Clostridia</taxon>
        <taxon>Lachnospirales</taxon>
        <taxon>Lachnospiraceae</taxon>
    </lineage>
</organism>
<keyword evidence="4 9" id="KW-0418">Kinase</keyword>
<keyword evidence="10" id="KW-1185">Reference proteome</keyword>
<dbReference type="InterPro" id="IPR043129">
    <property type="entry name" value="ATPase_NBD"/>
</dbReference>
<dbReference type="Pfam" id="PF00370">
    <property type="entry name" value="FGGY_N"/>
    <property type="match status" value="1"/>
</dbReference>
<dbReference type="Pfam" id="PF02782">
    <property type="entry name" value="FGGY_C"/>
    <property type="match status" value="1"/>
</dbReference>
<gene>
    <name evidence="9" type="ORF">CLOHYLEM_05811</name>
</gene>
<evidence type="ECO:0000259" key="8">
    <source>
        <dbReference type="Pfam" id="PF02782"/>
    </source>
</evidence>
<keyword evidence="6" id="KW-0684">Rhamnose metabolism</keyword>
<dbReference type="InterPro" id="IPR018484">
    <property type="entry name" value="FGGY_N"/>
</dbReference>
<dbReference type="STRING" id="553973.CLOHYLEM_05811"/>
<evidence type="ECO:0000313" key="10">
    <source>
        <dbReference type="Proteomes" id="UP000004893"/>
    </source>
</evidence>
<evidence type="ECO:0000259" key="7">
    <source>
        <dbReference type="Pfam" id="PF00370"/>
    </source>
</evidence>
<reference evidence="9" key="1">
    <citation type="submission" date="2009-02" db="EMBL/GenBank/DDBJ databases">
        <authorList>
            <person name="Fulton L."/>
            <person name="Clifton S."/>
            <person name="Fulton B."/>
            <person name="Xu J."/>
            <person name="Minx P."/>
            <person name="Pepin K.H."/>
            <person name="Johnson M."/>
            <person name="Bhonagiri V."/>
            <person name="Nash W.E."/>
            <person name="Mardis E.R."/>
            <person name="Wilson R.K."/>
        </authorList>
    </citation>
    <scope>NUCLEOTIDE SEQUENCE [LARGE SCALE GENOMIC DNA]</scope>
    <source>
        <strain evidence="9">DSM 15053</strain>
    </source>
</reference>
<dbReference type="GO" id="GO:0008993">
    <property type="term" value="F:rhamnulokinase activity"/>
    <property type="evidence" value="ECO:0007669"/>
    <property type="project" value="InterPro"/>
</dbReference>
<dbReference type="InterPro" id="IPR018485">
    <property type="entry name" value="FGGY_C"/>
</dbReference>
<feature type="domain" description="Carbohydrate kinase FGGY N-terminal" evidence="7">
    <location>
        <begin position="10"/>
        <end position="248"/>
    </location>
</feature>
<evidence type="ECO:0000256" key="2">
    <source>
        <dbReference type="ARBA" id="ARBA00022679"/>
    </source>
</evidence>
<keyword evidence="2" id="KW-0808">Transferase</keyword>
<dbReference type="Gene3D" id="3.30.420.40">
    <property type="match status" value="2"/>
</dbReference>
<evidence type="ECO:0000313" key="9">
    <source>
        <dbReference type="EMBL" id="EEG73806.1"/>
    </source>
</evidence>
<comment type="similarity">
    <text evidence="1">Belongs to the FGGY kinase family.</text>
</comment>
<accession>C0C0Z2</accession>
<keyword evidence="5" id="KW-0067">ATP-binding</keyword>
<dbReference type="InterPro" id="IPR013449">
    <property type="entry name" value="Rhamnulokinase"/>
</dbReference>
<dbReference type="InterPro" id="IPR050406">
    <property type="entry name" value="FGGY_Carb_Kinase"/>
</dbReference>
<name>C0C0Z2_9FIRM</name>
<protein>
    <submittedName>
        <fullName evidence="9">Carbohydrate kinase, FGGY family protein</fullName>
    </submittedName>
</protein>
<dbReference type="CDD" id="cd07771">
    <property type="entry name" value="ASKHA_NBD_FGGY_RhaB-like"/>
    <property type="match status" value="1"/>
</dbReference>
<dbReference type="PANTHER" id="PTHR43095">
    <property type="entry name" value="SUGAR KINASE"/>
    <property type="match status" value="1"/>
</dbReference>
<dbReference type="SUPFAM" id="SSF53067">
    <property type="entry name" value="Actin-like ATPase domain"/>
    <property type="match status" value="2"/>
</dbReference>